<name>A0A3E1NXB4_9BACT</name>
<dbReference type="Pfam" id="PF00106">
    <property type="entry name" value="adh_short"/>
    <property type="match status" value="1"/>
</dbReference>
<evidence type="ECO:0000256" key="3">
    <source>
        <dbReference type="RuleBase" id="RU000363"/>
    </source>
</evidence>
<dbReference type="PRINTS" id="PR00080">
    <property type="entry name" value="SDRFAMILY"/>
</dbReference>
<evidence type="ECO:0000313" key="4">
    <source>
        <dbReference type="EMBL" id="RFM32576.1"/>
    </source>
</evidence>
<organism evidence="4 5">
    <name type="scientific">Chitinophaga silvisoli</name>
    <dbReference type="NCBI Taxonomy" id="2291814"/>
    <lineage>
        <taxon>Bacteria</taxon>
        <taxon>Pseudomonadati</taxon>
        <taxon>Bacteroidota</taxon>
        <taxon>Chitinophagia</taxon>
        <taxon>Chitinophagales</taxon>
        <taxon>Chitinophagaceae</taxon>
        <taxon>Chitinophaga</taxon>
    </lineage>
</organism>
<dbReference type="EMBL" id="QTJV01000009">
    <property type="protein sequence ID" value="RFM32576.1"/>
    <property type="molecule type" value="Genomic_DNA"/>
</dbReference>
<dbReference type="AlphaFoldDB" id="A0A3E1NXB4"/>
<dbReference type="Proteomes" id="UP000261174">
    <property type="component" value="Unassembled WGS sequence"/>
</dbReference>
<dbReference type="PANTHER" id="PTHR44196">
    <property type="entry name" value="DEHYDROGENASE/REDUCTASE SDR FAMILY MEMBER 7B"/>
    <property type="match status" value="1"/>
</dbReference>
<dbReference type="PRINTS" id="PR00081">
    <property type="entry name" value="GDHRDH"/>
</dbReference>
<dbReference type="PANTHER" id="PTHR44196:SF1">
    <property type="entry name" value="DEHYDROGENASE_REDUCTASE SDR FAMILY MEMBER 7B"/>
    <property type="match status" value="1"/>
</dbReference>
<keyword evidence="2" id="KW-0560">Oxidoreductase</keyword>
<comment type="similarity">
    <text evidence="1 3">Belongs to the short-chain dehydrogenases/reductases (SDR) family.</text>
</comment>
<proteinExistence type="inferred from homology"/>
<reference evidence="4 5" key="1">
    <citation type="submission" date="2018-08" db="EMBL/GenBank/DDBJ databases">
        <title>Chitinophaga sp. K20C18050901, a novel bacterium isolated from forest soil.</title>
        <authorList>
            <person name="Wang C."/>
        </authorList>
    </citation>
    <scope>NUCLEOTIDE SEQUENCE [LARGE SCALE GENOMIC DNA]</scope>
    <source>
        <strain evidence="4 5">K20C18050901</strain>
    </source>
</reference>
<dbReference type="InterPro" id="IPR020904">
    <property type="entry name" value="Sc_DH/Rdtase_CS"/>
</dbReference>
<dbReference type="PROSITE" id="PS00061">
    <property type="entry name" value="ADH_SHORT"/>
    <property type="match status" value="1"/>
</dbReference>
<dbReference type="SUPFAM" id="SSF51735">
    <property type="entry name" value="NAD(P)-binding Rossmann-fold domains"/>
    <property type="match status" value="1"/>
</dbReference>
<dbReference type="OrthoDB" id="9810734at2"/>
<evidence type="ECO:0000313" key="5">
    <source>
        <dbReference type="Proteomes" id="UP000261174"/>
    </source>
</evidence>
<evidence type="ECO:0000256" key="1">
    <source>
        <dbReference type="ARBA" id="ARBA00006484"/>
    </source>
</evidence>
<accession>A0A3E1NXB4</accession>
<dbReference type="InterPro" id="IPR036291">
    <property type="entry name" value="NAD(P)-bd_dom_sf"/>
</dbReference>
<dbReference type="GO" id="GO:0016491">
    <property type="term" value="F:oxidoreductase activity"/>
    <property type="evidence" value="ECO:0007669"/>
    <property type="project" value="UniProtKB-KW"/>
</dbReference>
<dbReference type="InterPro" id="IPR002347">
    <property type="entry name" value="SDR_fam"/>
</dbReference>
<evidence type="ECO:0000256" key="2">
    <source>
        <dbReference type="ARBA" id="ARBA00023002"/>
    </source>
</evidence>
<protein>
    <submittedName>
        <fullName evidence="4">SDR family NAD(P)-dependent oxidoreductase</fullName>
    </submittedName>
</protein>
<keyword evidence="5" id="KW-1185">Reference proteome</keyword>
<dbReference type="RefSeq" id="WP_116855769.1">
    <property type="nucleotide sequence ID" value="NZ_QTJV01000009.1"/>
</dbReference>
<dbReference type="GO" id="GO:0016020">
    <property type="term" value="C:membrane"/>
    <property type="evidence" value="ECO:0007669"/>
    <property type="project" value="TreeGrafter"/>
</dbReference>
<comment type="caution">
    <text evidence="4">The sequence shown here is derived from an EMBL/GenBank/DDBJ whole genome shotgun (WGS) entry which is preliminary data.</text>
</comment>
<gene>
    <name evidence="4" type="ORF">DXN04_23130</name>
</gene>
<dbReference type="Gene3D" id="3.40.50.720">
    <property type="entry name" value="NAD(P)-binding Rossmann-like Domain"/>
    <property type="match status" value="1"/>
</dbReference>
<sequence>MLTGKTILITGGGSGIGETLTSKLSNDNKIIICGRNEEKLKKVVAANKNVSYYVADVSVPNEIDELFKRIKTDGIVVDVLFNNAGVVEQWDLTKSTLSSARIFEKINTNLSGAIAVTQQFVNQANKSANNLIVNVTSSIAIFPFPALGLYSTSKSGLSVFTKIIRQQLKGTNFKVVEILPSQVDTEMPKQLGFTSKGTNVQDFADKVINAINKGKTEFSPDPNVTILKLFNRLLPNSSVLNMADKISKKILKSQ</sequence>